<dbReference type="Proteomes" id="UP000192328">
    <property type="component" value="Unassembled WGS sequence"/>
</dbReference>
<organism evidence="1 2">
    <name type="scientific">Aristaeella lactis</name>
    <dbReference type="NCBI Taxonomy" id="3046383"/>
    <lineage>
        <taxon>Bacteria</taxon>
        <taxon>Bacillati</taxon>
        <taxon>Bacillota</taxon>
        <taxon>Clostridia</taxon>
        <taxon>Eubacteriales</taxon>
        <taxon>Aristaeellaceae</taxon>
        <taxon>Aristaeella</taxon>
    </lineage>
</organism>
<accession>A0AC61PP27</accession>
<proteinExistence type="predicted"/>
<keyword evidence="2" id="KW-1185">Reference proteome</keyword>
<reference evidence="1" key="1">
    <citation type="submission" date="2017-04" db="EMBL/GenBank/DDBJ databases">
        <authorList>
            <person name="Varghese N."/>
            <person name="Submissions S."/>
        </authorList>
    </citation>
    <scope>NUCLEOTIDE SEQUENCE</scope>
    <source>
        <strain evidence="1">WTE2008</strain>
    </source>
</reference>
<comment type="caution">
    <text evidence="1">The sequence shown here is derived from an EMBL/GenBank/DDBJ whole genome shotgun (WGS) entry which is preliminary data.</text>
</comment>
<gene>
    <name evidence="1" type="ORF">SAMN06297397_2656</name>
</gene>
<evidence type="ECO:0000313" key="2">
    <source>
        <dbReference type="Proteomes" id="UP000192328"/>
    </source>
</evidence>
<dbReference type="EMBL" id="FWXZ01000006">
    <property type="protein sequence ID" value="SMC81278.1"/>
    <property type="molecule type" value="Genomic_DNA"/>
</dbReference>
<name>A0AC61PP27_9FIRM</name>
<protein>
    <submittedName>
        <fullName evidence="1">Uncharacterized protein</fullName>
    </submittedName>
</protein>
<evidence type="ECO:0000313" key="1">
    <source>
        <dbReference type="EMBL" id="SMC81278.1"/>
    </source>
</evidence>
<sequence length="110" mass="12320">MKKALLILLCLPLAALFSGCAKKAAVKDTVTGNMKTYTEMDDGTWMCDNYTYKYRLEISGRMPNAAEDSTFVWLSNIEEISFDQAYKAAGVSSDTEDYFPPEKAVLVEMH</sequence>